<name>D8R353_SELML</name>
<dbReference type="EMBL" id="GL377571">
    <property type="protein sequence ID" value="EFJ32883.1"/>
    <property type="molecule type" value="Genomic_DNA"/>
</dbReference>
<dbReference type="GO" id="GO:0002949">
    <property type="term" value="P:tRNA threonylcarbamoyladenosine modification"/>
    <property type="evidence" value="ECO:0000318"/>
    <property type="project" value="GO_Central"/>
</dbReference>
<dbReference type="FunCoup" id="D8R353">
    <property type="interactions" value="3586"/>
</dbReference>
<protein>
    <recommendedName>
        <fullName evidence="8">EKC/KEOPS complex subunit CGI121</fullName>
    </recommendedName>
</protein>
<keyword evidence="3" id="KW-0819">tRNA processing</keyword>
<dbReference type="KEGG" id="smo:SELMODRAFT_439257"/>
<dbReference type="eggNOG" id="KOG4066">
    <property type="taxonomic scope" value="Eukaryota"/>
</dbReference>
<comment type="subcellular location">
    <subcellularLocation>
        <location evidence="1">Nucleus</location>
    </subcellularLocation>
</comment>
<dbReference type="PANTHER" id="PTHR15840:SF10">
    <property type="entry name" value="EKC_KEOPS COMPLEX SUBUNIT TPRKB"/>
    <property type="match status" value="1"/>
</dbReference>
<organism evidence="7">
    <name type="scientific">Selaginella moellendorffii</name>
    <name type="common">Spikemoss</name>
    <dbReference type="NCBI Taxonomy" id="88036"/>
    <lineage>
        <taxon>Eukaryota</taxon>
        <taxon>Viridiplantae</taxon>
        <taxon>Streptophyta</taxon>
        <taxon>Embryophyta</taxon>
        <taxon>Tracheophyta</taxon>
        <taxon>Lycopodiopsida</taxon>
        <taxon>Selaginellales</taxon>
        <taxon>Selaginellaceae</taxon>
        <taxon>Selaginella</taxon>
    </lineage>
</organism>
<gene>
    <name evidence="6" type="ORF">SELMODRAFT_439257</name>
</gene>
<comment type="similarity">
    <text evidence="2 5">Belongs to the CGI121/TPRKB family.</text>
</comment>
<evidence type="ECO:0000256" key="4">
    <source>
        <dbReference type="ARBA" id="ARBA00023242"/>
    </source>
</evidence>
<keyword evidence="4 5" id="KW-0539">Nucleus</keyword>
<dbReference type="AlphaFoldDB" id="D8R353"/>
<dbReference type="InterPro" id="IPR036504">
    <property type="entry name" value="CGI121/TPRKB_sf"/>
</dbReference>
<dbReference type="GO" id="GO:0000408">
    <property type="term" value="C:EKC/KEOPS complex"/>
    <property type="evidence" value="ECO:0000318"/>
    <property type="project" value="GO_Central"/>
</dbReference>
<dbReference type="GO" id="GO:0005829">
    <property type="term" value="C:cytosol"/>
    <property type="evidence" value="ECO:0000318"/>
    <property type="project" value="GO_Central"/>
</dbReference>
<evidence type="ECO:0000256" key="2">
    <source>
        <dbReference type="ARBA" id="ARBA00005546"/>
    </source>
</evidence>
<dbReference type="OrthoDB" id="329139at2759"/>
<dbReference type="InterPro" id="IPR013926">
    <property type="entry name" value="CGI121/TPRKB"/>
</dbReference>
<dbReference type="SUPFAM" id="SSF143870">
    <property type="entry name" value="PF0523-like"/>
    <property type="match status" value="1"/>
</dbReference>
<evidence type="ECO:0000256" key="5">
    <source>
        <dbReference type="RuleBase" id="RU004398"/>
    </source>
</evidence>
<dbReference type="Pfam" id="PF08617">
    <property type="entry name" value="CGI-121"/>
    <property type="match status" value="1"/>
</dbReference>
<dbReference type="Proteomes" id="UP000001514">
    <property type="component" value="Unassembled WGS sequence"/>
</dbReference>
<keyword evidence="7" id="KW-1185">Reference proteome</keyword>
<reference evidence="6 7" key="1">
    <citation type="journal article" date="2011" name="Science">
        <title>The Selaginella genome identifies genetic changes associated with the evolution of vascular plants.</title>
        <authorList>
            <person name="Banks J.A."/>
            <person name="Nishiyama T."/>
            <person name="Hasebe M."/>
            <person name="Bowman J.L."/>
            <person name="Gribskov M."/>
            <person name="dePamphilis C."/>
            <person name="Albert V.A."/>
            <person name="Aono N."/>
            <person name="Aoyama T."/>
            <person name="Ambrose B.A."/>
            <person name="Ashton N.W."/>
            <person name="Axtell M.J."/>
            <person name="Barker E."/>
            <person name="Barker M.S."/>
            <person name="Bennetzen J.L."/>
            <person name="Bonawitz N.D."/>
            <person name="Chapple C."/>
            <person name="Cheng C."/>
            <person name="Correa L.G."/>
            <person name="Dacre M."/>
            <person name="DeBarry J."/>
            <person name="Dreyer I."/>
            <person name="Elias M."/>
            <person name="Engstrom E.M."/>
            <person name="Estelle M."/>
            <person name="Feng L."/>
            <person name="Finet C."/>
            <person name="Floyd S.K."/>
            <person name="Frommer W.B."/>
            <person name="Fujita T."/>
            <person name="Gramzow L."/>
            <person name="Gutensohn M."/>
            <person name="Harholt J."/>
            <person name="Hattori M."/>
            <person name="Heyl A."/>
            <person name="Hirai T."/>
            <person name="Hiwatashi Y."/>
            <person name="Ishikawa M."/>
            <person name="Iwata M."/>
            <person name="Karol K.G."/>
            <person name="Koehler B."/>
            <person name="Kolukisaoglu U."/>
            <person name="Kubo M."/>
            <person name="Kurata T."/>
            <person name="Lalonde S."/>
            <person name="Li K."/>
            <person name="Li Y."/>
            <person name="Litt A."/>
            <person name="Lyons E."/>
            <person name="Manning G."/>
            <person name="Maruyama T."/>
            <person name="Michael T.P."/>
            <person name="Mikami K."/>
            <person name="Miyazaki S."/>
            <person name="Morinaga S."/>
            <person name="Murata T."/>
            <person name="Mueller-Roeber B."/>
            <person name="Nelson D.R."/>
            <person name="Obara M."/>
            <person name="Oguri Y."/>
            <person name="Olmstead R.G."/>
            <person name="Onodera N."/>
            <person name="Petersen B.L."/>
            <person name="Pils B."/>
            <person name="Prigge M."/>
            <person name="Rensing S.A."/>
            <person name="Riano-Pachon D.M."/>
            <person name="Roberts A.W."/>
            <person name="Sato Y."/>
            <person name="Scheller H.V."/>
            <person name="Schulz B."/>
            <person name="Schulz C."/>
            <person name="Shakirov E.V."/>
            <person name="Shibagaki N."/>
            <person name="Shinohara N."/>
            <person name="Shippen D.E."/>
            <person name="Soerensen I."/>
            <person name="Sotooka R."/>
            <person name="Sugimoto N."/>
            <person name="Sugita M."/>
            <person name="Sumikawa N."/>
            <person name="Tanurdzic M."/>
            <person name="Theissen G."/>
            <person name="Ulvskov P."/>
            <person name="Wakazuki S."/>
            <person name="Weng J.K."/>
            <person name="Willats W.W."/>
            <person name="Wipf D."/>
            <person name="Wolf P.G."/>
            <person name="Yang L."/>
            <person name="Zimmer A.D."/>
            <person name="Zhu Q."/>
            <person name="Mitros T."/>
            <person name="Hellsten U."/>
            <person name="Loque D."/>
            <person name="Otillar R."/>
            <person name="Salamov A."/>
            <person name="Schmutz J."/>
            <person name="Shapiro H."/>
            <person name="Lindquist E."/>
            <person name="Lucas S."/>
            <person name="Rokhsar D."/>
            <person name="Grigoriev I.V."/>
        </authorList>
    </citation>
    <scope>NUCLEOTIDE SEQUENCE [LARGE SCALE GENOMIC DNA]</scope>
</reference>
<evidence type="ECO:0000256" key="1">
    <source>
        <dbReference type="ARBA" id="ARBA00004123"/>
    </source>
</evidence>
<evidence type="ECO:0000256" key="3">
    <source>
        <dbReference type="ARBA" id="ARBA00022694"/>
    </source>
</evidence>
<dbReference type="Gene3D" id="3.30.2380.10">
    <property type="entry name" value="CGI121/TPRKB"/>
    <property type="match status" value="1"/>
</dbReference>
<dbReference type="STRING" id="88036.D8R353"/>
<evidence type="ECO:0008006" key="8">
    <source>
        <dbReference type="Google" id="ProtNLM"/>
    </source>
</evidence>
<dbReference type="HOGENOM" id="CLU_065847_2_1_1"/>
<dbReference type="OMA" id="IVCRMST"/>
<dbReference type="NCBIfam" id="NF011465">
    <property type="entry name" value="PRK14886.1-1"/>
    <property type="match status" value="1"/>
</dbReference>
<dbReference type="PANTHER" id="PTHR15840">
    <property type="entry name" value="CGI-121 FAMILY MEMBER"/>
    <property type="match status" value="1"/>
</dbReference>
<dbReference type="Gramene" id="EFJ32883">
    <property type="protein sequence ID" value="EFJ32883"/>
    <property type="gene ID" value="SELMODRAFT_439257"/>
</dbReference>
<accession>D8R353</accession>
<proteinExistence type="inferred from homology"/>
<evidence type="ECO:0000313" key="6">
    <source>
        <dbReference type="EMBL" id="EFJ32883.1"/>
    </source>
</evidence>
<dbReference type="InParanoid" id="D8R353"/>
<dbReference type="GO" id="GO:0005634">
    <property type="term" value="C:nucleus"/>
    <property type="evidence" value="ECO:0000318"/>
    <property type="project" value="GO_Central"/>
</dbReference>
<sequence>MEVPLGGGRALRFFLFDGVSNSGELLASLQAGTLSPEVALFNASLVPDLFPVLASAHRTLLSQSRGNLVTRTLHSELVYNFSGSKHITESLRRCGISSDTSYVLVAQFDCPAEKENEVRKLIQGREISLEELAKRADTALIQKHFKVPPLELEISSLTDAVTSRIAARDAL</sequence>
<evidence type="ECO:0000313" key="7">
    <source>
        <dbReference type="Proteomes" id="UP000001514"/>
    </source>
</evidence>